<evidence type="ECO:0000256" key="2">
    <source>
        <dbReference type="ARBA" id="ARBA00023067"/>
    </source>
</evidence>
<comment type="caution">
    <text evidence="5">The sequence shown here is derived from an EMBL/GenBank/DDBJ whole genome shotgun (WGS) entry which is preliminary data.</text>
</comment>
<reference evidence="6" key="1">
    <citation type="submission" date="2015-07" db="EMBL/GenBank/DDBJ databases">
        <title>Near-Complete Genome Sequence of the Cellulolytic Bacterium Bacteroides (Pseudobacteroides) cellulosolvens ATCC 35603.</title>
        <authorList>
            <person name="Dassa B."/>
            <person name="Utturkar S.M."/>
            <person name="Klingeman D.M."/>
            <person name="Hurt R.A."/>
            <person name="Keller M."/>
            <person name="Xu J."/>
            <person name="Reddy Y.H.K."/>
            <person name="Borovok I."/>
            <person name="Grinberg I.R."/>
            <person name="Lamed R."/>
            <person name="Zhivin O."/>
            <person name="Bayer E.A."/>
            <person name="Brown S.D."/>
        </authorList>
    </citation>
    <scope>NUCLEOTIDE SEQUENCE [LARGE SCALE GENOMIC DNA]</scope>
    <source>
        <strain evidence="6">DSM 2933</strain>
    </source>
</reference>
<dbReference type="GO" id="GO:0003677">
    <property type="term" value="F:DNA binding"/>
    <property type="evidence" value="ECO:0007669"/>
    <property type="project" value="UniProtKB-KW"/>
</dbReference>
<dbReference type="GO" id="GO:1990103">
    <property type="term" value="C:DnaA-HU complex"/>
    <property type="evidence" value="ECO:0007669"/>
    <property type="project" value="UniProtKB-ARBA"/>
</dbReference>
<dbReference type="RefSeq" id="WP_036936718.1">
    <property type="nucleotide sequence ID" value="NZ_JQKC01000002.1"/>
</dbReference>
<dbReference type="GO" id="GO:0030527">
    <property type="term" value="F:structural constituent of chromatin"/>
    <property type="evidence" value="ECO:0007669"/>
    <property type="project" value="InterPro"/>
</dbReference>
<organism evidence="5 6">
    <name type="scientific">Pseudobacteroides cellulosolvens ATCC 35603 = DSM 2933</name>
    <dbReference type="NCBI Taxonomy" id="398512"/>
    <lineage>
        <taxon>Bacteria</taxon>
        <taxon>Bacillati</taxon>
        <taxon>Bacillota</taxon>
        <taxon>Clostridia</taxon>
        <taxon>Eubacteriales</taxon>
        <taxon>Oscillospiraceae</taxon>
        <taxon>Pseudobacteroides</taxon>
    </lineage>
</organism>
<dbReference type="GO" id="GO:0005829">
    <property type="term" value="C:cytosol"/>
    <property type="evidence" value="ECO:0007669"/>
    <property type="project" value="UniProtKB-ARBA"/>
</dbReference>
<dbReference type="Proteomes" id="UP000036923">
    <property type="component" value="Unassembled WGS sequence"/>
</dbReference>
<dbReference type="InterPro" id="IPR010992">
    <property type="entry name" value="IHF-like_DNA-bd_dom_sf"/>
</dbReference>
<dbReference type="InterPro" id="IPR020816">
    <property type="entry name" value="Histone-like_DNA-bd_CS"/>
</dbReference>
<proteinExistence type="inferred from homology"/>
<dbReference type="PROSITE" id="PS00045">
    <property type="entry name" value="HISTONE_LIKE"/>
    <property type="match status" value="1"/>
</dbReference>
<dbReference type="GO" id="GO:0030261">
    <property type="term" value="P:chromosome condensation"/>
    <property type="evidence" value="ECO:0007669"/>
    <property type="project" value="UniProtKB-KW"/>
</dbReference>
<comment type="similarity">
    <text evidence="1 4">Belongs to the bacterial histone-like protein family.</text>
</comment>
<dbReference type="CDD" id="cd13831">
    <property type="entry name" value="HU"/>
    <property type="match status" value="1"/>
</dbReference>
<evidence type="ECO:0000256" key="4">
    <source>
        <dbReference type="RuleBase" id="RU003939"/>
    </source>
</evidence>
<dbReference type="EMBL" id="LGTC01000001">
    <property type="protein sequence ID" value="KNY28564.1"/>
    <property type="molecule type" value="Genomic_DNA"/>
</dbReference>
<evidence type="ECO:0000256" key="1">
    <source>
        <dbReference type="ARBA" id="ARBA00010529"/>
    </source>
</evidence>
<evidence type="ECO:0000313" key="5">
    <source>
        <dbReference type="EMBL" id="KNY28564.1"/>
    </source>
</evidence>
<dbReference type="GO" id="GO:0042802">
    <property type="term" value="F:identical protein binding"/>
    <property type="evidence" value="ECO:0007669"/>
    <property type="project" value="UniProtKB-ARBA"/>
</dbReference>
<dbReference type="PANTHER" id="PTHR33175">
    <property type="entry name" value="DNA-BINDING PROTEIN HU"/>
    <property type="match status" value="1"/>
</dbReference>
<dbReference type="SMART" id="SM00411">
    <property type="entry name" value="BHL"/>
    <property type="match status" value="1"/>
</dbReference>
<evidence type="ECO:0000256" key="3">
    <source>
        <dbReference type="ARBA" id="ARBA00023125"/>
    </source>
</evidence>
<dbReference type="GO" id="GO:1990178">
    <property type="term" value="C:HU-DNA complex"/>
    <property type="evidence" value="ECO:0007669"/>
    <property type="project" value="UniProtKB-ARBA"/>
</dbReference>
<dbReference type="PANTHER" id="PTHR33175:SF3">
    <property type="entry name" value="DNA-BINDING PROTEIN HU-BETA"/>
    <property type="match status" value="1"/>
</dbReference>
<dbReference type="FunFam" id="4.10.520.10:FF:000001">
    <property type="entry name" value="DNA-binding protein HU"/>
    <property type="match status" value="1"/>
</dbReference>
<dbReference type="SUPFAM" id="SSF47729">
    <property type="entry name" value="IHF-like DNA-binding proteins"/>
    <property type="match status" value="1"/>
</dbReference>
<keyword evidence="2" id="KW-0226">DNA condensation</keyword>
<dbReference type="GO" id="GO:0006270">
    <property type="term" value="P:DNA replication initiation"/>
    <property type="evidence" value="ECO:0007669"/>
    <property type="project" value="UniProtKB-ARBA"/>
</dbReference>
<gene>
    <name evidence="5" type="ORF">Bccel_3838</name>
</gene>
<dbReference type="Pfam" id="PF00216">
    <property type="entry name" value="Bac_DNA_binding"/>
    <property type="match status" value="1"/>
</dbReference>
<name>A0A0L6JS64_9FIRM</name>
<accession>A0A0L6JS64</accession>
<sequence length="90" mass="9667">MNKTDLVNAISSKSGLNKKNSEAALNALISTVQETLKKGDKVVLVGFGTFEVRERAARKGRNPQTKEEITIPASKAPVFKAGKGLKDIVN</sequence>
<dbReference type="PATRIC" id="fig|398512.5.peg.4018"/>
<dbReference type="STRING" id="398512.Bccel_3838"/>
<keyword evidence="3 5" id="KW-0238">DNA-binding</keyword>
<keyword evidence="6" id="KW-1185">Reference proteome</keyword>
<evidence type="ECO:0000313" key="6">
    <source>
        <dbReference type="Proteomes" id="UP000036923"/>
    </source>
</evidence>
<protein>
    <submittedName>
        <fullName evidence="5">Histone family protein DNA-binding protein</fullName>
    </submittedName>
</protein>
<dbReference type="InterPro" id="IPR000119">
    <property type="entry name" value="Hist_DNA-bd"/>
</dbReference>
<dbReference type="PRINTS" id="PR01727">
    <property type="entry name" value="DNABINDINGHU"/>
</dbReference>
<dbReference type="Gene3D" id="4.10.520.10">
    <property type="entry name" value="IHF-like DNA-binding proteins"/>
    <property type="match status" value="1"/>
</dbReference>
<dbReference type="AlphaFoldDB" id="A0A0L6JS64"/>
<dbReference type="OrthoDB" id="9799835at2"/>
<dbReference type="eggNOG" id="COG0776">
    <property type="taxonomic scope" value="Bacteria"/>
</dbReference>
<dbReference type="GO" id="GO:0010467">
    <property type="term" value="P:gene expression"/>
    <property type="evidence" value="ECO:0007669"/>
    <property type="project" value="UniProtKB-ARBA"/>
</dbReference>